<accession>A0AA39ZJW0</accession>
<keyword evidence="2" id="KW-1185">Reference proteome</keyword>
<evidence type="ECO:0008006" key="3">
    <source>
        <dbReference type="Google" id="ProtNLM"/>
    </source>
</evidence>
<dbReference type="EMBL" id="JAULSY010000013">
    <property type="protein sequence ID" value="KAK0672396.1"/>
    <property type="molecule type" value="Genomic_DNA"/>
</dbReference>
<gene>
    <name evidence="1" type="ORF">QBC41DRAFT_313750</name>
</gene>
<evidence type="ECO:0000313" key="1">
    <source>
        <dbReference type="EMBL" id="KAK0672396.1"/>
    </source>
</evidence>
<dbReference type="PANTHER" id="PTHR14097">
    <property type="entry name" value="OXIDOREDUCTASE HTATIP2"/>
    <property type="match status" value="1"/>
</dbReference>
<dbReference type="Proteomes" id="UP001174997">
    <property type="component" value="Unassembled WGS sequence"/>
</dbReference>
<proteinExistence type="predicted"/>
<dbReference type="InterPro" id="IPR036291">
    <property type="entry name" value="NAD(P)-bd_dom_sf"/>
</dbReference>
<sequence length="245" mass="26964">MIMKLIVAGSTGFVGAEIIRQALSNPHIVSVVALSRRPAPTPQNLEPTADLTKLKSVTIDDFGEEYPDSVKEELSNADACIWTIAITPAKSRLNTWEQTVKVCRDYAIRGIETISQLPRGNANGKPFRFVYISGYNCERDQSKKPMWPLRDYLLMRGEAESRILEFAQRSNGALAVLIAKPGLILGYGKIIPIAQRALMTVIGVPKIAVQEISAALLDQVENGFERDTLMSEDLSRIAAKHGGKK</sequence>
<evidence type="ECO:0000313" key="2">
    <source>
        <dbReference type="Proteomes" id="UP001174997"/>
    </source>
</evidence>
<reference evidence="1" key="1">
    <citation type="submission" date="2023-06" db="EMBL/GenBank/DDBJ databases">
        <title>Genome-scale phylogeny and comparative genomics of the fungal order Sordariales.</title>
        <authorList>
            <consortium name="Lawrence Berkeley National Laboratory"/>
            <person name="Hensen N."/>
            <person name="Bonometti L."/>
            <person name="Westerberg I."/>
            <person name="Brannstrom I.O."/>
            <person name="Guillou S."/>
            <person name="Cros-Aarteil S."/>
            <person name="Calhoun S."/>
            <person name="Haridas S."/>
            <person name="Kuo A."/>
            <person name="Mondo S."/>
            <person name="Pangilinan J."/>
            <person name="Riley R."/>
            <person name="Labutti K."/>
            <person name="Andreopoulos B."/>
            <person name="Lipzen A."/>
            <person name="Chen C."/>
            <person name="Yanf M."/>
            <person name="Daum C."/>
            <person name="Ng V."/>
            <person name="Clum A."/>
            <person name="Steindorff A."/>
            <person name="Ohm R."/>
            <person name="Martin F."/>
            <person name="Silar P."/>
            <person name="Natvig D."/>
            <person name="Lalanne C."/>
            <person name="Gautier V."/>
            <person name="Ament-Velasquez S.L."/>
            <person name="Kruys A."/>
            <person name="Hutchinson M.I."/>
            <person name="Powell A.J."/>
            <person name="Barry K."/>
            <person name="Miller A.N."/>
            <person name="Grigoriev I.V."/>
            <person name="Debuchy R."/>
            <person name="Gladieux P."/>
            <person name="Thoren M.H."/>
            <person name="Johannesson H."/>
        </authorList>
    </citation>
    <scope>NUCLEOTIDE SEQUENCE</scope>
    <source>
        <strain evidence="1">CBS 307.81</strain>
    </source>
</reference>
<dbReference type="AlphaFoldDB" id="A0AA39ZJW0"/>
<dbReference type="PANTHER" id="PTHR14097:SF9">
    <property type="entry name" value="EPIMERASE, PUTATIVE (AFU_ORTHOLOGUE AFUA_8G07320)-RELATED"/>
    <property type="match status" value="1"/>
</dbReference>
<dbReference type="Gene3D" id="3.40.50.720">
    <property type="entry name" value="NAD(P)-binding Rossmann-like Domain"/>
    <property type="match status" value="1"/>
</dbReference>
<protein>
    <recommendedName>
        <fullName evidence="3">NAD(P)-binding domain-containing protein</fullName>
    </recommendedName>
</protein>
<comment type="caution">
    <text evidence="1">The sequence shown here is derived from an EMBL/GenBank/DDBJ whole genome shotgun (WGS) entry which is preliminary data.</text>
</comment>
<name>A0AA39ZJW0_9PEZI</name>
<dbReference type="SUPFAM" id="SSF51735">
    <property type="entry name" value="NAD(P)-binding Rossmann-fold domains"/>
    <property type="match status" value="1"/>
</dbReference>
<organism evidence="1 2">
    <name type="scientific">Cercophora samala</name>
    <dbReference type="NCBI Taxonomy" id="330535"/>
    <lineage>
        <taxon>Eukaryota</taxon>
        <taxon>Fungi</taxon>
        <taxon>Dikarya</taxon>
        <taxon>Ascomycota</taxon>
        <taxon>Pezizomycotina</taxon>
        <taxon>Sordariomycetes</taxon>
        <taxon>Sordariomycetidae</taxon>
        <taxon>Sordariales</taxon>
        <taxon>Lasiosphaeriaceae</taxon>
        <taxon>Cercophora</taxon>
    </lineage>
</organism>